<accession>A0A7L9GBN0</accession>
<dbReference type="RefSeq" id="WP_004577132.1">
    <property type="nucleotide sequence ID" value="NZ_CP062699.1"/>
</dbReference>
<name>A0A7L9GBN0_9PSED</name>
<reference evidence="1" key="1">
    <citation type="submission" date="2020-09" db="EMBL/GenBank/DDBJ databases">
        <title>Complete genome sequence of Pseudomonas taiwanensis CC, a plant growth-promoting and biotite-weathering strain.</title>
        <authorList>
            <person name="Cheng C."/>
        </authorList>
    </citation>
    <scope>NUCLEOTIDE SEQUENCE [LARGE SCALE GENOMIC DNA]</scope>
    <source>
        <strain evidence="1">WRS8</strain>
    </source>
</reference>
<dbReference type="EMBL" id="CP062699">
    <property type="protein sequence ID" value="QOJ89832.1"/>
    <property type="molecule type" value="Genomic_DNA"/>
</dbReference>
<gene>
    <name evidence="1" type="ORF">ICN73_18425</name>
</gene>
<sequence>MPLAPALPVLRMFSADKAKAFYLDCLQVQGQAPLDNHLRFCQQIDDEANP</sequence>
<proteinExistence type="predicted"/>
<protein>
    <submittedName>
        <fullName evidence="1">Uncharacterized protein</fullName>
    </submittedName>
</protein>
<organism evidence="1 2">
    <name type="scientific">Pseudomonas taiwanensis</name>
    <dbReference type="NCBI Taxonomy" id="470150"/>
    <lineage>
        <taxon>Bacteria</taxon>
        <taxon>Pseudomonadati</taxon>
        <taxon>Pseudomonadota</taxon>
        <taxon>Gammaproteobacteria</taxon>
        <taxon>Pseudomonadales</taxon>
        <taxon>Pseudomonadaceae</taxon>
        <taxon>Pseudomonas</taxon>
    </lineage>
</organism>
<dbReference type="KEGG" id="ptai:ICN73_18425"/>
<dbReference type="AlphaFoldDB" id="A0A7L9GBN0"/>
<keyword evidence="2" id="KW-1185">Reference proteome</keyword>
<dbReference type="Proteomes" id="UP000593847">
    <property type="component" value="Chromosome"/>
</dbReference>
<evidence type="ECO:0000313" key="1">
    <source>
        <dbReference type="EMBL" id="QOJ89832.1"/>
    </source>
</evidence>
<evidence type="ECO:0000313" key="2">
    <source>
        <dbReference type="Proteomes" id="UP000593847"/>
    </source>
</evidence>